<keyword evidence="2" id="KW-0472">Membrane</keyword>
<protein>
    <submittedName>
        <fullName evidence="4">Helix-turn-helix transcriptional regulator</fullName>
    </submittedName>
</protein>
<comment type="caution">
    <text evidence="4">The sequence shown here is derived from an EMBL/GenBank/DDBJ whole genome shotgun (WGS) entry which is preliminary data.</text>
</comment>
<feature type="transmembrane region" description="Helical" evidence="2">
    <location>
        <begin position="88"/>
        <end position="108"/>
    </location>
</feature>
<dbReference type="GO" id="GO:0003677">
    <property type="term" value="F:DNA binding"/>
    <property type="evidence" value="ECO:0007669"/>
    <property type="project" value="UniProtKB-KW"/>
</dbReference>
<dbReference type="PROSITE" id="PS50943">
    <property type="entry name" value="HTH_CROC1"/>
    <property type="match status" value="1"/>
</dbReference>
<dbReference type="AlphaFoldDB" id="A0A923NNT4"/>
<dbReference type="RefSeq" id="WP_187304455.1">
    <property type="nucleotide sequence ID" value="NZ_JACRYT010000035.1"/>
</dbReference>
<feature type="domain" description="HTH cro/C1-type" evidence="3">
    <location>
        <begin position="7"/>
        <end position="61"/>
    </location>
</feature>
<dbReference type="InterPro" id="IPR010982">
    <property type="entry name" value="Lambda_DNA-bd_dom_sf"/>
</dbReference>
<name>A0A923NNT4_9FIRM</name>
<evidence type="ECO:0000259" key="3">
    <source>
        <dbReference type="PROSITE" id="PS50943"/>
    </source>
</evidence>
<dbReference type="PANTHER" id="PTHR46558">
    <property type="entry name" value="TRACRIPTIONAL REGULATORY PROTEIN-RELATED-RELATED"/>
    <property type="match status" value="1"/>
</dbReference>
<gene>
    <name evidence="4" type="ORF">H9L42_16235</name>
</gene>
<dbReference type="Proteomes" id="UP000602647">
    <property type="component" value="Unassembled WGS sequence"/>
</dbReference>
<reference evidence="4" key="1">
    <citation type="submission" date="2020-08" db="EMBL/GenBank/DDBJ databases">
        <title>Genome public.</title>
        <authorList>
            <person name="Liu C."/>
            <person name="Sun Q."/>
        </authorList>
    </citation>
    <scope>NUCLEOTIDE SEQUENCE</scope>
    <source>
        <strain evidence="4">BX12</strain>
    </source>
</reference>
<keyword evidence="2" id="KW-0812">Transmembrane</keyword>
<dbReference type="InterPro" id="IPR001387">
    <property type="entry name" value="Cro/C1-type_HTH"/>
</dbReference>
<keyword evidence="1" id="KW-0238">DNA-binding</keyword>
<keyword evidence="2" id="KW-1133">Transmembrane helix</keyword>
<dbReference type="SMART" id="SM00530">
    <property type="entry name" value="HTH_XRE"/>
    <property type="match status" value="1"/>
</dbReference>
<organism evidence="4 5">
    <name type="scientific">Zhenpiania hominis</name>
    <dbReference type="NCBI Taxonomy" id="2763644"/>
    <lineage>
        <taxon>Bacteria</taxon>
        <taxon>Bacillati</taxon>
        <taxon>Bacillota</taxon>
        <taxon>Clostridia</taxon>
        <taxon>Peptostreptococcales</taxon>
        <taxon>Anaerovoracaceae</taxon>
        <taxon>Zhenpiania</taxon>
    </lineage>
</organism>
<dbReference type="SUPFAM" id="SSF47413">
    <property type="entry name" value="lambda repressor-like DNA-binding domains"/>
    <property type="match status" value="1"/>
</dbReference>
<accession>A0A923NNT4</accession>
<keyword evidence="5" id="KW-1185">Reference proteome</keyword>
<sequence>MEIGAQIKTRRQDLNMTQEMLAKELHVGRTTVSNWEIGRNYPDLQLIVSISNVLNISLDTLLGKESEIVKEITRDTNIRKSQSRKIKILSALLILVILAGLFGIYKVLEYQDISSPEQIVSLQAYEDRLEITTDLPFYRSVVGYTIGNSPDGNDTIELSLSSQIDLSLDHQQKIVVETDSLEEDMGIRNLKTVDIVDRNGIIKTFDI</sequence>
<dbReference type="CDD" id="cd00093">
    <property type="entry name" value="HTH_XRE"/>
    <property type="match status" value="1"/>
</dbReference>
<proteinExistence type="predicted"/>
<evidence type="ECO:0000313" key="5">
    <source>
        <dbReference type="Proteomes" id="UP000602647"/>
    </source>
</evidence>
<dbReference type="Gene3D" id="1.10.260.40">
    <property type="entry name" value="lambda repressor-like DNA-binding domains"/>
    <property type="match status" value="1"/>
</dbReference>
<dbReference type="Pfam" id="PF01381">
    <property type="entry name" value="HTH_3"/>
    <property type="match status" value="1"/>
</dbReference>
<dbReference type="EMBL" id="JACRYT010000035">
    <property type="protein sequence ID" value="MBC6681360.1"/>
    <property type="molecule type" value="Genomic_DNA"/>
</dbReference>
<dbReference type="PANTHER" id="PTHR46558:SF4">
    <property type="entry name" value="DNA-BIDING PHAGE PROTEIN"/>
    <property type="match status" value="1"/>
</dbReference>
<evidence type="ECO:0000256" key="2">
    <source>
        <dbReference type="SAM" id="Phobius"/>
    </source>
</evidence>
<evidence type="ECO:0000256" key="1">
    <source>
        <dbReference type="ARBA" id="ARBA00023125"/>
    </source>
</evidence>
<evidence type="ECO:0000313" key="4">
    <source>
        <dbReference type="EMBL" id="MBC6681360.1"/>
    </source>
</evidence>